<sequence length="309" mass="34400">MATQVGIDARRASDVAQLWQSAVEDYEKRTKKRLRLAQFSNVDQIMTGTEGLSNEFENFRHDQSKIDNVRTAFKNNLWQIQKVVNTVQVIGTAASAFPPAMPASLIFTAFGQVMQSFVTMSADYDKIMGFFDFTHRFFDRLSMIEDKTPQQKPFLRCVARVFSGMLIICSVAQEYAEKKKIYLVDGSDGALSGAIKDMEEAVNELTQAVGLATLRTVEILDDVVQSHQIQEEQRKLCEEEVSEMNTNEDILPLLKVVAAGQDKLLSDTVVKVIHSTITYDNGVVFSGPNSGFQIGNNSGKVSGIRFNSS</sequence>
<accession>A0A5N5WJ71</accession>
<name>A0A5N5WJ71_9EURO</name>
<feature type="domain" description="Fungal STAND N-terminal Goodbye" evidence="2">
    <location>
        <begin position="19"/>
        <end position="141"/>
    </location>
</feature>
<evidence type="ECO:0000313" key="4">
    <source>
        <dbReference type="Proteomes" id="UP000326565"/>
    </source>
</evidence>
<dbReference type="Pfam" id="PF17046">
    <property type="entry name" value="Ses_B"/>
    <property type="match status" value="1"/>
</dbReference>
<dbReference type="EMBL" id="ML732504">
    <property type="protein sequence ID" value="KAB8067334.1"/>
    <property type="molecule type" value="Genomic_DNA"/>
</dbReference>
<feature type="domain" description="Fungal death-pathway protein SesB" evidence="1">
    <location>
        <begin position="280"/>
        <end position="303"/>
    </location>
</feature>
<reference evidence="3 4" key="1">
    <citation type="submission" date="2019-04" db="EMBL/GenBank/DDBJ databases">
        <title>Friends and foes A comparative genomics study of 23 Aspergillus species from section Flavi.</title>
        <authorList>
            <consortium name="DOE Joint Genome Institute"/>
            <person name="Kjaerbolling I."/>
            <person name="Vesth T."/>
            <person name="Frisvad J.C."/>
            <person name="Nybo J.L."/>
            <person name="Theobald S."/>
            <person name="Kildgaard S."/>
            <person name="Isbrandt T."/>
            <person name="Kuo A."/>
            <person name="Sato A."/>
            <person name="Lyhne E.K."/>
            <person name="Kogle M.E."/>
            <person name="Wiebenga A."/>
            <person name="Kun R.S."/>
            <person name="Lubbers R.J."/>
            <person name="Makela M.R."/>
            <person name="Barry K."/>
            <person name="Chovatia M."/>
            <person name="Clum A."/>
            <person name="Daum C."/>
            <person name="Haridas S."/>
            <person name="He G."/>
            <person name="LaButti K."/>
            <person name="Lipzen A."/>
            <person name="Mondo S."/>
            <person name="Riley R."/>
            <person name="Salamov A."/>
            <person name="Simmons B.A."/>
            <person name="Magnuson J.K."/>
            <person name="Henrissat B."/>
            <person name="Mortensen U.H."/>
            <person name="Larsen T.O."/>
            <person name="Devries R.P."/>
            <person name="Grigoriev I.V."/>
            <person name="Machida M."/>
            <person name="Baker S.E."/>
            <person name="Andersen M.R."/>
        </authorList>
    </citation>
    <scope>NUCLEOTIDE SEQUENCE [LARGE SCALE GENOMIC DNA]</scope>
    <source>
        <strain evidence="3 4">CBS 151.66</strain>
    </source>
</reference>
<dbReference type="OrthoDB" id="20872at2759"/>
<dbReference type="Pfam" id="PF17109">
    <property type="entry name" value="Goodbye"/>
    <property type="match status" value="1"/>
</dbReference>
<protein>
    <submittedName>
        <fullName evidence="3">Uncharacterized protein</fullName>
    </submittedName>
</protein>
<gene>
    <name evidence="3" type="ORF">BDV29DRAFT_163478</name>
</gene>
<dbReference type="InterPro" id="IPR031469">
    <property type="entry name" value="SesB_dom"/>
</dbReference>
<proteinExistence type="predicted"/>
<evidence type="ECO:0000313" key="3">
    <source>
        <dbReference type="EMBL" id="KAB8067334.1"/>
    </source>
</evidence>
<dbReference type="AlphaFoldDB" id="A0A5N5WJ71"/>
<evidence type="ECO:0000259" key="1">
    <source>
        <dbReference type="Pfam" id="PF17046"/>
    </source>
</evidence>
<organism evidence="3 4">
    <name type="scientific">Aspergillus leporis</name>
    <dbReference type="NCBI Taxonomy" id="41062"/>
    <lineage>
        <taxon>Eukaryota</taxon>
        <taxon>Fungi</taxon>
        <taxon>Dikarya</taxon>
        <taxon>Ascomycota</taxon>
        <taxon>Pezizomycotina</taxon>
        <taxon>Eurotiomycetes</taxon>
        <taxon>Eurotiomycetidae</taxon>
        <taxon>Eurotiales</taxon>
        <taxon>Aspergillaceae</taxon>
        <taxon>Aspergillus</taxon>
        <taxon>Aspergillus subgen. Circumdati</taxon>
    </lineage>
</organism>
<keyword evidence="4" id="KW-1185">Reference proteome</keyword>
<dbReference type="InterPro" id="IPR031350">
    <property type="entry name" value="Goodbye_dom"/>
</dbReference>
<dbReference type="Proteomes" id="UP000326565">
    <property type="component" value="Unassembled WGS sequence"/>
</dbReference>
<evidence type="ECO:0000259" key="2">
    <source>
        <dbReference type="Pfam" id="PF17109"/>
    </source>
</evidence>